<comment type="caution">
    <text evidence="1">The sequence shown here is derived from an EMBL/GenBank/DDBJ whole genome shotgun (WGS) entry which is preliminary data.</text>
</comment>
<accession>A0A1X1ELS1</accession>
<reference evidence="1 2" key="1">
    <citation type="journal article" date="2017" name="Antonie Van Leeuwenhoek">
        <title>Phylogenomic resolution of the bacterial genus Pantoea and its relationship with Erwinia and Tatumella.</title>
        <authorList>
            <person name="Palmer M."/>
            <person name="Steenkamp E.T."/>
            <person name="Coetzee M.P."/>
            <person name="Chan W.Y."/>
            <person name="van Zyl E."/>
            <person name="De Maayer P."/>
            <person name="Coutinho T.A."/>
            <person name="Blom J."/>
            <person name="Smits T.H."/>
            <person name="Duffy B."/>
            <person name="Venter S.N."/>
        </authorList>
    </citation>
    <scope>NUCLEOTIDE SEQUENCE [LARGE SCALE GENOMIC DNA]</scope>
    <source>
        <strain evidence="1 2">LMG 2657</strain>
    </source>
</reference>
<gene>
    <name evidence="1" type="ORF">HA50_24595</name>
</gene>
<organism evidence="1 2">
    <name type="scientific">Pantoea cypripedii</name>
    <name type="common">Pectobacterium cypripedii</name>
    <name type="synonym">Erwinia cypripedii</name>
    <dbReference type="NCBI Taxonomy" id="55209"/>
    <lineage>
        <taxon>Bacteria</taxon>
        <taxon>Pseudomonadati</taxon>
        <taxon>Pseudomonadota</taxon>
        <taxon>Gammaproteobacteria</taxon>
        <taxon>Enterobacterales</taxon>
        <taxon>Erwiniaceae</taxon>
        <taxon>Pantoea</taxon>
    </lineage>
</organism>
<proteinExistence type="predicted"/>
<keyword evidence="2" id="KW-1185">Reference proteome</keyword>
<evidence type="ECO:0000313" key="1">
    <source>
        <dbReference type="EMBL" id="ORM89783.1"/>
    </source>
</evidence>
<evidence type="ECO:0000313" key="2">
    <source>
        <dbReference type="Proteomes" id="UP000193749"/>
    </source>
</evidence>
<dbReference type="EMBL" id="MLJI01000002">
    <property type="protein sequence ID" value="ORM89783.1"/>
    <property type="molecule type" value="Genomic_DNA"/>
</dbReference>
<name>A0A1X1ELS1_PANCY</name>
<dbReference type="Proteomes" id="UP000193749">
    <property type="component" value="Unassembled WGS sequence"/>
</dbReference>
<protein>
    <submittedName>
        <fullName evidence="1">Uncharacterized protein</fullName>
    </submittedName>
</protein>
<dbReference type="AlphaFoldDB" id="A0A1X1ELS1"/>
<sequence>MGRIKSQLEECVRDNPDKQVVVVCGGTSVGIGGVYDVVANDAYLKANIKCIGIVSELASEGDLVQNKDDFKVGIVRVPDPNQSWKTKFTDGDQDYQAMLYPAHKFGGEILAFGAGGIGYDEIKAAKDIGIKITVFPSKPHNDLLQAKLNKNNEFRDVCPLLYHEFGIKG</sequence>